<evidence type="ECO:0000313" key="2">
    <source>
        <dbReference type="EMBL" id="HJG78847.1"/>
    </source>
</evidence>
<comment type="caution">
    <text evidence="2">The sequence shown here is derived from an EMBL/GenBank/DDBJ whole genome shotgun (WGS) entry which is preliminary data.</text>
</comment>
<name>A0A921MB60_9MICO</name>
<accession>A0A921MB60</accession>
<evidence type="ECO:0000313" key="3">
    <source>
        <dbReference type="Proteomes" id="UP000784435"/>
    </source>
</evidence>
<dbReference type="InterPro" id="IPR034660">
    <property type="entry name" value="DinB/YfiT-like"/>
</dbReference>
<dbReference type="Gene3D" id="1.20.120.450">
    <property type="entry name" value="dinb family like domain"/>
    <property type="match status" value="1"/>
</dbReference>
<feature type="region of interest" description="Disordered" evidence="1">
    <location>
        <begin position="1"/>
        <end position="32"/>
    </location>
</feature>
<dbReference type="AlphaFoldDB" id="A0A921MB60"/>
<reference evidence="2" key="1">
    <citation type="journal article" date="2021" name="PeerJ">
        <title>Extensive microbial diversity within the chicken gut microbiome revealed by metagenomics and culture.</title>
        <authorList>
            <person name="Gilroy R."/>
            <person name="Ravi A."/>
            <person name="Getino M."/>
            <person name="Pursley I."/>
            <person name="Horton D.L."/>
            <person name="Alikhan N.F."/>
            <person name="Baker D."/>
            <person name="Gharbi K."/>
            <person name="Hall N."/>
            <person name="Watson M."/>
            <person name="Adriaenssens E.M."/>
            <person name="Foster-Nyarko E."/>
            <person name="Jarju S."/>
            <person name="Secka A."/>
            <person name="Antonio M."/>
            <person name="Oren A."/>
            <person name="Chaudhuri R.R."/>
            <person name="La Ragione R."/>
            <person name="Hildebrand F."/>
            <person name="Pallen M.J."/>
        </authorList>
    </citation>
    <scope>NUCLEOTIDE SEQUENCE</scope>
    <source>
        <strain evidence="2">ChiGjej5B5-7349</strain>
    </source>
</reference>
<dbReference type="InterPro" id="IPR007061">
    <property type="entry name" value="MST-like"/>
</dbReference>
<dbReference type="Pfam" id="PF04978">
    <property type="entry name" value="MST"/>
    <property type="match status" value="1"/>
</dbReference>
<reference evidence="2" key="2">
    <citation type="submission" date="2021-09" db="EMBL/GenBank/DDBJ databases">
        <authorList>
            <person name="Gilroy R."/>
        </authorList>
    </citation>
    <scope>NUCLEOTIDE SEQUENCE</scope>
    <source>
        <strain evidence="2">ChiGjej5B5-7349</strain>
    </source>
</reference>
<protein>
    <submittedName>
        <fullName evidence="2">DinB family protein</fullName>
    </submittedName>
</protein>
<proteinExistence type="predicted"/>
<dbReference type="SUPFAM" id="SSF109854">
    <property type="entry name" value="DinB/YfiT-like putative metalloenzymes"/>
    <property type="match status" value="1"/>
</dbReference>
<evidence type="ECO:0000256" key="1">
    <source>
        <dbReference type="SAM" id="MobiDB-lite"/>
    </source>
</evidence>
<sequence length="199" mass="22265">MTTDSNDAPAHTGPLKHTSPPTDGSHRTDPPGIADEYDTVVGYIDFLRQTLAWKIRGLDITQLRRALPPSPMTLGGMLAHLAYVEDFWFSRVVGGHWPEPWASKDWGADPHWDWHLVETSGADDLWGLWEASVARSRAVLRSHLEEHGTEAALATPHRPWSGDDTVSLRWILVHMVEEYGRHVGHADLLRESIDGQTGE</sequence>
<dbReference type="Proteomes" id="UP000784435">
    <property type="component" value="Unassembled WGS sequence"/>
</dbReference>
<gene>
    <name evidence="2" type="ORF">K8V08_00355</name>
</gene>
<dbReference type="EMBL" id="DYUK01000014">
    <property type="protein sequence ID" value="HJG78847.1"/>
    <property type="molecule type" value="Genomic_DNA"/>
</dbReference>
<organism evidence="2 3">
    <name type="scientific">Brevibacterium senegalense</name>
    <dbReference type="NCBI Taxonomy" id="1033736"/>
    <lineage>
        <taxon>Bacteria</taxon>
        <taxon>Bacillati</taxon>
        <taxon>Actinomycetota</taxon>
        <taxon>Actinomycetes</taxon>
        <taxon>Micrococcales</taxon>
        <taxon>Brevibacteriaceae</taxon>
        <taxon>Brevibacterium</taxon>
    </lineage>
</organism>